<evidence type="ECO:0000256" key="1">
    <source>
        <dbReference type="SAM" id="MobiDB-lite"/>
    </source>
</evidence>
<evidence type="ECO:0000313" key="4">
    <source>
        <dbReference type="WBParaSite" id="ECPE_0001528601-mRNA-1"/>
    </source>
</evidence>
<protein>
    <submittedName>
        <fullName evidence="4">Ras-associating domain-containing protein</fullName>
    </submittedName>
</protein>
<sequence length="359" mass="39420">MDQTQITCFFQDELAKDFQFEDDVVIESLKECLEQLRRNKLDQPPPPTAEMLPRRSVGSLGPESVWQSQPNLRIHDLDADLRSPVVKPNLPVVSTDGSLRPRRKRDPIVRNVALSPISQRGPLKMMSPTSPTFSSPGFASPASILTVAAVQNRYKADHPMDVFTQSGLHPAALGDTSNSHSPSASTTSSQSPKYLRARLPSDHSPNLRFSLGHASPSVSTSTSGYATTEGRRHRAMRDSLIISPTSSIENPFSPAATASTSSRDHTLQPSQYSSSDPVNGVVLISVRPRQTQDSREVNQAVTKAFERIYFDEPQNVHPSSSKFFGELVFSSHTSKIHSTINDALFISYSLLIIDVLLVS</sequence>
<organism evidence="4">
    <name type="scientific">Echinostoma caproni</name>
    <dbReference type="NCBI Taxonomy" id="27848"/>
    <lineage>
        <taxon>Eukaryota</taxon>
        <taxon>Metazoa</taxon>
        <taxon>Spiralia</taxon>
        <taxon>Lophotrochozoa</taxon>
        <taxon>Platyhelminthes</taxon>
        <taxon>Trematoda</taxon>
        <taxon>Digenea</taxon>
        <taxon>Plagiorchiida</taxon>
        <taxon>Echinostomata</taxon>
        <taxon>Echinostomatoidea</taxon>
        <taxon>Echinostomatidae</taxon>
        <taxon>Echinostoma</taxon>
    </lineage>
</organism>
<gene>
    <name evidence="2" type="ORF">ECPE_LOCUS15246</name>
</gene>
<feature type="region of interest" description="Disordered" evidence="1">
    <location>
        <begin position="39"/>
        <end position="64"/>
    </location>
</feature>
<name>A0A183B7R1_9TREM</name>
<reference evidence="4" key="1">
    <citation type="submission" date="2016-06" db="UniProtKB">
        <authorList>
            <consortium name="WormBaseParasite"/>
        </authorList>
    </citation>
    <scope>IDENTIFICATION</scope>
</reference>
<accession>A0A183B7R1</accession>
<feature type="region of interest" description="Disordered" evidence="1">
    <location>
        <begin position="165"/>
        <end position="276"/>
    </location>
</feature>
<feature type="compositionally biased region" description="Polar residues" evidence="1">
    <location>
        <begin position="267"/>
        <end position="276"/>
    </location>
</feature>
<dbReference type="WBParaSite" id="ECPE_0001528601-mRNA-1">
    <property type="protein sequence ID" value="ECPE_0001528601-mRNA-1"/>
    <property type="gene ID" value="ECPE_0001528601"/>
</dbReference>
<evidence type="ECO:0000313" key="3">
    <source>
        <dbReference type="Proteomes" id="UP000272942"/>
    </source>
</evidence>
<keyword evidence="3" id="KW-1185">Reference proteome</keyword>
<proteinExistence type="predicted"/>
<feature type="compositionally biased region" description="Polar residues" evidence="1">
    <location>
        <begin position="216"/>
        <end position="226"/>
    </location>
</feature>
<dbReference type="Proteomes" id="UP000272942">
    <property type="component" value="Unassembled WGS sequence"/>
</dbReference>
<reference evidence="2 3" key="2">
    <citation type="submission" date="2018-11" db="EMBL/GenBank/DDBJ databases">
        <authorList>
            <consortium name="Pathogen Informatics"/>
        </authorList>
    </citation>
    <scope>NUCLEOTIDE SEQUENCE [LARGE SCALE GENOMIC DNA]</scope>
    <source>
        <strain evidence="2 3">Egypt</strain>
    </source>
</reference>
<dbReference type="OrthoDB" id="294251at2759"/>
<feature type="compositionally biased region" description="Low complexity" evidence="1">
    <location>
        <begin position="176"/>
        <end position="191"/>
    </location>
</feature>
<dbReference type="EMBL" id="UZAN01059953">
    <property type="protein sequence ID" value="VDP92518.1"/>
    <property type="molecule type" value="Genomic_DNA"/>
</dbReference>
<evidence type="ECO:0000313" key="2">
    <source>
        <dbReference type="EMBL" id="VDP92518.1"/>
    </source>
</evidence>
<dbReference type="AlphaFoldDB" id="A0A183B7R1"/>